<sequence>MHVSIAAILAYLAIVPAATSSIRKARSPIAITPNVLPLTLSPNRYPSSLPPSSAHLHKRNSPNRTVAPLEQPILTLGGRVYTTNITLSNRTYTFVLDTGSSDTWIASSAFECVSARGMLLPQDACGFGPLYEKDATEGWEGVEGAFGVIFQNSSLPQVFSLALDRPSVDDPRAGGVLAIGGIPNVPHDGEFVYVPIQPIREGVYAWYSIEIDGFEIVAPEGKSKVPLPVEPSSFLAPFEPLFQDLPPKEGLVFMKGWASEKKSSHRQLFNRRQSIRPDTRDISRANSTMIIDSGSTNSYIPYEIATFIARLFSPPARYSSLSNTYPVQCNAEAPRVGVVISGKTFWLHEKDLVYRSGVGRLGTCGLSFQNSDSDSGVGRGVLGDGWLRSVVAVFDVGAGEMGFVARTEY</sequence>
<dbReference type="InterPro" id="IPR001461">
    <property type="entry name" value="Aspartic_peptidase_A1"/>
</dbReference>
<dbReference type="InterPro" id="IPR021109">
    <property type="entry name" value="Peptidase_aspartic_dom_sf"/>
</dbReference>
<evidence type="ECO:0000259" key="5">
    <source>
        <dbReference type="PROSITE" id="PS51767"/>
    </source>
</evidence>
<gene>
    <name evidence="6" type="ORF">BS50DRAFT_628636</name>
</gene>
<dbReference type="STRING" id="1448308.A0A2T2PCR6"/>
<name>A0A2T2PCR6_CORCC</name>
<keyword evidence="3 6" id="KW-0645">Protease</keyword>
<dbReference type="SUPFAM" id="SSF50630">
    <property type="entry name" value="Acid proteases"/>
    <property type="match status" value="1"/>
</dbReference>
<dbReference type="PANTHER" id="PTHR47966">
    <property type="entry name" value="BETA-SITE APP-CLEAVING ENZYME, ISOFORM A-RELATED"/>
    <property type="match status" value="1"/>
</dbReference>
<comment type="similarity">
    <text evidence="1 3">Belongs to the peptidase A1 family.</text>
</comment>
<evidence type="ECO:0000256" key="3">
    <source>
        <dbReference type="RuleBase" id="RU000454"/>
    </source>
</evidence>
<evidence type="ECO:0000313" key="6">
    <source>
        <dbReference type="EMBL" id="PSN75452.1"/>
    </source>
</evidence>
<dbReference type="PRINTS" id="PR00792">
    <property type="entry name" value="PEPSIN"/>
</dbReference>
<protein>
    <submittedName>
        <fullName evidence="6">Acid protease</fullName>
    </submittedName>
</protein>
<accession>A0A2T2PCR6</accession>
<keyword evidence="4" id="KW-0732">Signal</keyword>
<evidence type="ECO:0000313" key="7">
    <source>
        <dbReference type="Proteomes" id="UP000240883"/>
    </source>
</evidence>
<dbReference type="GO" id="GO:0000324">
    <property type="term" value="C:fungal-type vacuole"/>
    <property type="evidence" value="ECO:0007669"/>
    <property type="project" value="TreeGrafter"/>
</dbReference>
<dbReference type="PROSITE" id="PS00141">
    <property type="entry name" value="ASP_PROTEASE"/>
    <property type="match status" value="2"/>
</dbReference>
<dbReference type="GO" id="GO:0006508">
    <property type="term" value="P:proteolysis"/>
    <property type="evidence" value="ECO:0007669"/>
    <property type="project" value="UniProtKB-KW"/>
</dbReference>
<keyword evidence="3" id="KW-0378">Hydrolase</keyword>
<evidence type="ECO:0000256" key="2">
    <source>
        <dbReference type="ARBA" id="ARBA00022750"/>
    </source>
</evidence>
<evidence type="ECO:0000256" key="1">
    <source>
        <dbReference type="ARBA" id="ARBA00007447"/>
    </source>
</evidence>
<feature type="signal peptide" evidence="4">
    <location>
        <begin position="1"/>
        <end position="20"/>
    </location>
</feature>
<feature type="chain" id="PRO_5015467456" evidence="4">
    <location>
        <begin position="21"/>
        <end position="409"/>
    </location>
</feature>
<dbReference type="Gene3D" id="2.40.70.10">
    <property type="entry name" value="Acid Proteases"/>
    <property type="match status" value="2"/>
</dbReference>
<keyword evidence="7" id="KW-1185">Reference proteome</keyword>
<dbReference type="InterPro" id="IPR001969">
    <property type="entry name" value="Aspartic_peptidase_AS"/>
</dbReference>
<dbReference type="Proteomes" id="UP000240883">
    <property type="component" value="Unassembled WGS sequence"/>
</dbReference>
<dbReference type="OrthoDB" id="15189at2759"/>
<dbReference type="Pfam" id="PF00026">
    <property type="entry name" value="Asp"/>
    <property type="match status" value="1"/>
</dbReference>
<dbReference type="PROSITE" id="PS51767">
    <property type="entry name" value="PEPTIDASE_A1"/>
    <property type="match status" value="1"/>
</dbReference>
<dbReference type="GO" id="GO:0004190">
    <property type="term" value="F:aspartic-type endopeptidase activity"/>
    <property type="evidence" value="ECO:0007669"/>
    <property type="project" value="UniProtKB-KW"/>
</dbReference>
<reference evidence="6 7" key="1">
    <citation type="journal article" date="2018" name="Front. Microbiol.">
        <title>Genome-Wide Analysis of Corynespora cassiicola Leaf Fall Disease Putative Effectors.</title>
        <authorList>
            <person name="Lopez D."/>
            <person name="Ribeiro S."/>
            <person name="Label P."/>
            <person name="Fumanal B."/>
            <person name="Venisse J.S."/>
            <person name="Kohler A."/>
            <person name="de Oliveira R.R."/>
            <person name="Labutti K."/>
            <person name="Lipzen A."/>
            <person name="Lail K."/>
            <person name="Bauer D."/>
            <person name="Ohm R.A."/>
            <person name="Barry K.W."/>
            <person name="Spatafora J."/>
            <person name="Grigoriev I.V."/>
            <person name="Martin F.M."/>
            <person name="Pujade-Renaud V."/>
        </authorList>
    </citation>
    <scope>NUCLEOTIDE SEQUENCE [LARGE SCALE GENOMIC DNA]</scope>
    <source>
        <strain evidence="6 7">Philippines</strain>
    </source>
</reference>
<organism evidence="6 7">
    <name type="scientific">Corynespora cassiicola Philippines</name>
    <dbReference type="NCBI Taxonomy" id="1448308"/>
    <lineage>
        <taxon>Eukaryota</taxon>
        <taxon>Fungi</taxon>
        <taxon>Dikarya</taxon>
        <taxon>Ascomycota</taxon>
        <taxon>Pezizomycotina</taxon>
        <taxon>Dothideomycetes</taxon>
        <taxon>Pleosporomycetidae</taxon>
        <taxon>Pleosporales</taxon>
        <taxon>Corynesporascaceae</taxon>
        <taxon>Corynespora</taxon>
    </lineage>
</organism>
<proteinExistence type="inferred from homology"/>
<dbReference type="PANTHER" id="PTHR47966:SF47">
    <property type="entry name" value="ENDOPEPTIDASE, PUTATIVE (AFU_ORTHOLOGUE AFUA_3G01220)-RELATED"/>
    <property type="match status" value="1"/>
</dbReference>
<dbReference type="AlphaFoldDB" id="A0A2T2PCR6"/>
<dbReference type="EMBL" id="KZ678128">
    <property type="protein sequence ID" value="PSN75452.1"/>
    <property type="molecule type" value="Genomic_DNA"/>
</dbReference>
<dbReference type="InterPro" id="IPR033121">
    <property type="entry name" value="PEPTIDASE_A1"/>
</dbReference>
<evidence type="ECO:0000256" key="4">
    <source>
        <dbReference type="SAM" id="SignalP"/>
    </source>
</evidence>
<keyword evidence="2 3" id="KW-0064">Aspartyl protease</keyword>
<feature type="domain" description="Peptidase A1" evidence="5">
    <location>
        <begin position="81"/>
        <end position="404"/>
    </location>
</feature>